<evidence type="ECO:0000256" key="2">
    <source>
        <dbReference type="ARBA" id="ARBA00022723"/>
    </source>
</evidence>
<dbReference type="Pfam" id="PF17770">
    <property type="entry name" value="RNase_J_C"/>
    <property type="match status" value="1"/>
</dbReference>
<dbReference type="Gene3D" id="3.10.20.580">
    <property type="match status" value="1"/>
</dbReference>
<keyword evidence="1" id="KW-0540">Nuclease</keyword>
<keyword evidence="2" id="KW-0479">Metal-binding</keyword>
<keyword evidence="5" id="KW-0269">Exonuclease</keyword>
<evidence type="ECO:0000256" key="3">
    <source>
        <dbReference type="ARBA" id="ARBA00022801"/>
    </source>
</evidence>
<dbReference type="PANTHER" id="PTHR43694">
    <property type="entry name" value="RIBONUCLEASE J"/>
    <property type="match status" value="1"/>
</dbReference>
<gene>
    <name evidence="8" type="ORF">MGWOODY_Hyp1060</name>
</gene>
<dbReference type="CDD" id="cd07714">
    <property type="entry name" value="RNaseJ_MBL-fold"/>
    <property type="match status" value="1"/>
</dbReference>
<evidence type="ECO:0000256" key="4">
    <source>
        <dbReference type="ARBA" id="ARBA00022833"/>
    </source>
</evidence>
<keyword evidence="3" id="KW-0378">Hydrolase</keyword>
<keyword evidence="4" id="KW-0862">Zinc</keyword>
<evidence type="ECO:0000313" key="8">
    <source>
        <dbReference type="EMBL" id="CUS55698.1"/>
    </source>
</evidence>
<keyword evidence="6" id="KW-0694">RNA-binding</keyword>
<reference evidence="8" key="1">
    <citation type="submission" date="2015-10" db="EMBL/GenBank/DDBJ databases">
        <authorList>
            <person name="Gilbert D.G."/>
        </authorList>
    </citation>
    <scope>NUCLEOTIDE SEQUENCE</scope>
</reference>
<evidence type="ECO:0000259" key="7">
    <source>
        <dbReference type="SMART" id="SM00849"/>
    </source>
</evidence>
<dbReference type="GO" id="GO:0003723">
    <property type="term" value="F:RNA binding"/>
    <property type="evidence" value="ECO:0007669"/>
    <property type="project" value="UniProtKB-KW"/>
</dbReference>
<dbReference type="AlphaFoldDB" id="A0A160TXK7"/>
<sequence>MADTNGIEDELVFLPLGGCDEIGMNLNAYGYGPAHDRRWIIADLGVTFGSLETPGIDLICADPEYLIGEKIDAVFLTHAHEDHIGAVGLLYPRLQTKAPIYATPFTAELVRSKMVERGVDPSWLKPVALGGTVQAGPFEVTYVTLTHSIPEPNALAIKTPLGTILHTGDWKIDPDPQIGSATDVKGLTALGDEGVLAMVCDSTNVFEEGESGSEESVKQGLIDLIAEQKQAVAVTTFASNVARVKSIVEAAESAGRAVCLVGRSMHRITDAAKSVGILPPHMEFIDESEASQIPAEHILYLCTGSQGEARAALTRISRRDHRNVSLHEGDTVIFSSRQIPGNEKGIFALQNALAEQGVRVITPRMVPYPIHVSGHPCRDELRRMYGWVRPQVSIPVHGERRHIMEHANFAKSLQVPHAVTPQNGSLIRIAPGKAQIVDVVPAGRLFLDGDRLVPEGAQGIEERRKLSWAGIIFASMTLDDDGDILDGPIVLAKGLSETDGRLADESIEPLEIAAEDAIGRMKKRDRMDDDAVERTVGRALRKACLETFGHRPVIEVIVLRS</sequence>
<evidence type="ECO:0000256" key="5">
    <source>
        <dbReference type="ARBA" id="ARBA00022839"/>
    </source>
</evidence>
<dbReference type="InterPro" id="IPR036866">
    <property type="entry name" value="RibonucZ/Hydroxyglut_hydro"/>
</dbReference>
<dbReference type="InterPro" id="IPR042173">
    <property type="entry name" value="RNase_J_2"/>
</dbReference>
<dbReference type="Pfam" id="PF22505">
    <property type="entry name" value="RNase_J_b_CASP"/>
    <property type="match status" value="1"/>
</dbReference>
<dbReference type="SMART" id="SM00849">
    <property type="entry name" value="Lactamase_B"/>
    <property type="match status" value="1"/>
</dbReference>
<name>A0A160TXK7_9ZZZZ</name>
<feature type="domain" description="Metallo-beta-lactamase" evidence="7">
    <location>
        <begin position="25"/>
        <end position="221"/>
    </location>
</feature>
<evidence type="ECO:0000256" key="1">
    <source>
        <dbReference type="ARBA" id="ARBA00022722"/>
    </source>
</evidence>
<protein>
    <submittedName>
        <fullName evidence="8">Metallo-beta-lactamase family protein, RNA-specific</fullName>
    </submittedName>
</protein>
<dbReference type="GO" id="GO:0046872">
    <property type="term" value="F:metal ion binding"/>
    <property type="evidence" value="ECO:0007669"/>
    <property type="project" value="UniProtKB-KW"/>
</dbReference>
<dbReference type="InterPro" id="IPR001279">
    <property type="entry name" value="Metallo-B-lactamas"/>
</dbReference>
<dbReference type="Pfam" id="PF12706">
    <property type="entry name" value="Lactamase_B_2"/>
    <property type="match status" value="1"/>
</dbReference>
<dbReference type="EMBL" id="CZQD01000008">
    <property type="protein sequence ID" value="CUS55698.1"/>
    <property type="molecule type" value="Genomic_DNA"/>
</dbReference>
<organism evidence="8">
    <name type="scientific">hydrothermal vent metagenome</name>
    <dbReference type="NCBI Taxonomy" id="652676"/>
    <lineage>
        <taxon>unclassified sequences</taxon>
        <taxon>metagenomes</taxon>
        <taxon>ecological metagenomes</taxon>
    </lineage>
</organism>
<dbReference type="InterPro" id="IPR041636">
    <property type="entry name" value="RNase_J_C"/>
</dbReference>
<dbReference type="InterPro" id="IPR011108">
    <property type="entry name" value="RMMBL"/>
</dbReference>
<dbReference type="PANTHER" id="PTHR43694:SF1">
    <property type="entry name" value="RIBONUCLEASE J"/>
    <property type="match status" value="1"/>
</dbReference>
<evidence type="ECO:0000256" key="6">
    <source>
        <dbReference type="ARBA" id="ARBA00022884"/>
    </source>
</evidence>
<dbReference type="Gene3D" id="3.60.15.10">
    <property type="entry name" value="Ribonuclease Z/Hydroxyacylglutathione hydrolase-like"/>
    <property type="match status" value="1"/>
</dbReference>
<dbReference type="GO" id="GO:0004527">
    <property type="term" value="F:exonuclease activity"/>
    <property type="evidence" value="ECO:0007669"/>
    <property type="project" value="UniProtKB-KW"/>
</dbReference>
<proteinExistence type="predicted"/>
<dbReference type="SUPFAM" id="SSF56281">
    <property type="entry name" value="Metallo-hydrolase/oxidoreductase"/>
    <property type="match status" value="1"/>
</dbReference>
<dbReference type="Gene3D" id="3.40.50.10710">
    <property type="entry name" value="Metallo-hydrolase/oxidoreductase"/>
    <property type="match status" value="1"/>
</dbReference>
<accession>A0A160TXK7</accession>
<dbReference type="InterPro" id="IPR055132">
    <property type="entry name" value="RNase_J_b_CASP"/>
</dbReference>
<dbReference type="Pfam" id="PF07521">
    <property type="entry name" value="RMMBL"/>
    <property type="match status" value="1"/>
</dbReference>